<evidence type="ECO:0000313" key="2">
    <source>
        <dbReference type="EMBL" id="CCK70766.1"/>
    </source>
</evidence>
<sequence length="203" mass="22961">MWPDASRIVKTSASRDPLVGLITKLCYNAGMVSSVLYLLLIAIIQPCISRQIDQRRELNVTALLRLRRAVSYLCSKLKTTNVSVFGFNDNGATVERCTQTSSTSDSEQNLGGDMFEASLSEAVKKDYWNLANMKLKHISFDVSQYNARMGERSPPREQLQFEIKSVKNQVSLCDESKEIKKKTDRITDNIREIKGWFVNGKIS</sequence>
<reference evidence="2 3" key="1">
    <citation type="journal article" date="2011" name="Proc. Natl. Acad. Sci. U.S.A.">
        <title>Evolutionary erosion of yeast sex chromosomes by mating-type switching accidents.</title>
        <authorList>
            <person name="Gordon J.L."/>
            <person name="Armisen D."/>
            <person name="Proux-Wera E."/>
            <person name="Oheigeartaigh S.S."/>
            <person name="Byrne K.P."/>
            <person name="Wolfe K.H."/>
        </authorList>
    </citation>
    <scope>NUCLEOTIDE SEQUENCE [LARGE SCALE GENOMIC DNA]</scope>
    <source>
        <strain evidence="3">ATCC MYA-139 / BCRC 22969 / CBS 8797 / CCRC 22969 / KCTC 17520 / NBRC 10181 / NCYC 3082</strain>
    </source>
</reference>
<dbReference type="EMBL" id="HE978319">
    <property type="protein sequence ID" value="CCK70766.1"/>
    <property type="molecule type" value="Genomic_DNA"/>
</dbReference>
<reference evidence="3" key="2">
    <citation type="submission" date="2012-08" db="EMBL/GenBank/DDBJ databases">
        <title>Genome sequence of Kazachstania naganishii.</title>
        <authorList>
            <person name="Gordon J.L."/>
            <person name="Armisen D."/>
            <person name="Proux-Wera E."/>
            <person name="OhEigeartaigh S.S."/>
            <person name="Byrne K.P."/>
            <person name="Wolfe K.H."/>
        </authorList>
    </citation>
    <scope>NUCLEOTIDE SEQUENCE [LARGE SCALE GENOMIC DNA]</scope>
    <source>
        <strain evidence="3">ATCC MYA-139 / BCRC 22969 / CBS 8797 / CCRC 22969 / KCTC 17520 / NBRC 10181 / NCYC 3082</strain>
    </source>
</reference>
<accession>J7S886</accession>
<dbReference type="HOGENOM" id="CLU_115007_0_0_1"/>
<name>J7S886_HUIN7</name>
<dbReference type="GeneID" id="34526481"/>
<dbReference type="STRING" id="1071383.J7S886"/>
<dbReference type="GO" id="GO:0005778">
    <property type="term" value="C:peroxisomal membrane"/>
    <property type="evidence" value="ECO:0007669"/>
    <property type="project" value="EnsemblFungi"/>
</dbReference>
<dbReference type="KEGG" id="kng:KNAG_0F00970"/>
<evidence type="ECO:0000313" key="3">
    <source>
        <dbReference type="Proteomes" id="UP000006310"/>
    </source>
</evidence>
<dbReference type="Proteomes" id="UP000006310">
    <property type="component" value="Chromosome 6"/>
</dbReference>
<keyword evidence="1" id="KW-0812">Transmembrane</keyword>
<proteinExistence type="predicted"/>
<dbReference type="GO" id="GO:1990429">
    <property type="term" value="C:peroxisomal importomer complex"/>
    <property type="evidence" value="ECO:0007669"/>
    <property type="project" value="EnsemblFungi"/>
</dbReference>
<dbReference type="eggNOG" id="ENOG502S4G6">
    <property type="taxonomic scope" value="Eukaryota"/>
</dbReference>
<keyword evidence="1" id="KW-0472">Membrane</keyword>
<dbReference type="GO" id="GO:0008320">
    <property type="term" value="F:protein transmembrane transporter activity"/>
    <property type="evidence" value="ECO:0007669"/>
    <property type="project" value="EnsemblFungi"/>
</dbReference>
<protein>
    <submittedName>
        <fullName evidence="2">Uncharacterized protein</fullName>
    </submittedName>
</protein>
<organism evidence="2 3">
    <name type="scientific">Huiozyma naganishii (strain ATCC MYA-139 / BCRC 22969 / CBS 8797 / KCTC 17520 / NBRC 10181 / NCYC 3082 / Yp74L-3)</name>
    <name type="common">Yeast</name>
    <name type="synonym">Kazachstania naganishii</name>
    <dbReference type="NCBI Taxonomy" id="1071383"/>
    <lineage>
        <taxon>Eukaryota</taxon>
        <taxon>Fungi</taxon>
        <taxon>Dikarya</taxon>
        <taxon>Ascomycota</taxon>
        <taxon>Saccharomycotina</taxon>
        <taxon>Saccharomycetes</taxon>
        <taxon>Saccharomycetales</taxon>
        <taxon>Saccharomycetaceae</taxon>
        <taxon>Huiozyma</taxon>
    </lineage>
</organism>
<gene>
    <name evidence="2" type="primary">KNAG0F00970</name>
    <name evidence="2" type="ordered locus">KNAG_0F00970</name>
</gene>
<dbReference type="OMA" id="REMKGWF"/>
<dbReference type="RefSeq" id="XP_022465012.1">
    <property type="nucleotide sequence ID" value="XM_022608524.1"/>
</dbReference>
<keyword evidence="3" id="KW-1185">Reference proteome</keyword>
<feature type="transmembrane region" description="Helical" evidence="1">
    <location>
        <begin position="27"/>
        <end position="48"/>
    </location>
</feature>
<dbReference type="GO" id="GO:0016560">
    <property type="term" value="P:protein import into peroxisome matrix, docking"/>
    <property type="evidence" value="ECO:0007669"/>
    <property type="project" value="EnsemblFungi"/>
</dbReference>
<keyword evidence="1" id="KW-1133">Transmembrane helix</keyword>
<dbReference type="OrthoDB" id="4034942at2759"/>
<dbReference type="AlphaFoldDB" id="J7S886"/>
<evidence type="ECO:0000256" key="1">
    <source>
        <dbReference type="SAM" id="Phobius"/>
    </source>
</evidence>